<sequence>MSRACVSADSSLPPVLVVCLRGPRCTTSQCTKGDHYPDGLLKVESYEGNSQYTPKARVLKRRARTKEVHSHITFLHLII</sequence>
<keyword evidence="2" id="KW-1185">Reference proteome</keyword>
<dbReference type="Proteomes" id="UP000059188">
    <property type="component" value="Unassembled WGS sequence"/>
</dbReference>
<accession>A0A0B7FBH6</accession>
<organism evidence="1 2">
    <name type="scientific">Thanatephorus cucumeris (strain AG1-IB / isolate 7/3/14)</name>
    <name type="common">Lettuce bottom rot fungus</name>
    <name type="synonym">Rhizoctonia solani</name>
    <dbReference type="NCBI Taxonomy" id="1108050"/>
    <lineage>
        <taxon>Eukaryota</taxon>
        <taxon>Fungi</taxon>
        <taxon>Dikarya</taxon>
        <taxon>Basidiomycota</taxon>
        <taxon>Agaricomycotina</taxon>
        <taxon>Agaricomycetes</taxon>
        <taxon>Cantharellales</taxon>
        <taxon>Ceratobasidiaceae</taxon>
        <taxon>Rhizoctonia</taxon>
        <taxon>Rhizoctonia solani AG-1</taxon>
    </lineage>
</organism>
<proteinExistence type="predicted"/>
<dbReference type="AlphaFoldDB" id="A0A0B7FBH6"/>
<reference evidence="1 2" key="1">
    <citation type="submission" date="2014-11" db="EMBL/GenBank/DDBJ databases">
        <authorList>
            <person name="Wibberg Daniel"/>
        </authorList>
    </citation>
    <scope>NUCLEOTIDE SEQUENCE [LARGE SCALE GENOMIC DNA]</scope>
    <source>
        <strain evidence="1">Rhizoctonia solani AG1-IB 7/3/14</strain>
    </source>
</reference>
<gene>
    <name evidence="1" type="ORF">RSOLAG1IB_06947</name>
</gene>
<evidence type="ECO:0000313" key="2">
    <source>
        <dbReference type="Proteomes" id="UP000059188"/>
    </source>
</evidence>
<name>A0A0B7FBH6_THACB</name>
<protein>
    <submittedName>
        <fullName evidence="1">Uncharacterized protein</fullName>
    </submittedName>
</protein>
<dbReference type="EMBL" id="LN679115">
    <property type="protein sequence ID" value="CEL54299.1"/>
    <property type="molecule type" value="Genomic_DNA"/>
</dbReference>
<evidence type="ECO:0000313" key="1">
    <source>
        <dbReference type="EMBL" id="CEL54299.1"/>
    </source>
</evidence>